<dbReference type="InterPro" id="IPR000276">
    <property type="entry name" value="GPCR_Rhodpsn"/>
</dbReference>
<feature type="region of interest" description="Disordered" evidence="11">
    <location>
        <begin position="259"/>
        <end position="278"/>
    </location>
</feature>
<feature type="transmembrane region" description="Helical" evidence="12">
    <location>
        <begin position="200"/>
        <end position="225"/>
    </location>
</feature>
<evidence type="ECO:0000256" key="9">
    <source>
        <dbReference type="ARBA" id="ARBA00023180"/>
    </source>
</evidence>
<feature type="transmembrane region" description="Helical" evidence="12">
    <location>
        <begin position="375"/>
        <end position="394"/>
    </location>
</feature>
<dbReference type="PhylomeDB" id="E9GL85"/>
<dbReference type="EMBL" id="GL732550">
    <property type="protein sequence ID" value="EFX79837.1"/>
    <property type="molecule type" value="Genomic_DNA"/>
</dbReference>
<keyword evidence="3" id="KW-1003">Cell membrane</keyword>
<feature type="transmembrane region" description="Helical" evidence="12">
    <location>
        <begin position="121"/>
        <end position="146"/>
    </location>
</feature>
<keyword evidence="4 12" id="KW-0812">Transmembrane</keyword>
<dbReference type="Proteomes" id="UP000000305">
    <property type="component" value="Unassembled WGS sequence"/>
</dbReference>
<keyword evidence="5 12" id="KW-1133">Transmembrane helix</keyword>
<dbReference type="GO" id="GO:0001609">
    <property type="term" value="F:G protein-coupled adenosine receptor activity"/>
    <property type="evidence" value="ECO:0000318"/>
    <property type="project" value="GO_Central"/>
</dbReference>
<keyword evidence="9" id="KW-0325">Glycoprotein</keyword>
<feature type="compositionally biased region" description="Polar residues" evidence="11">
    <location>
        <begin position="261"/>
        <end position="276"/>
    </location>
</feature>
<feature type="transmembrane region" description="Helical" evidence="12">
    <location>
        <begin position="338"/>
        <end position="360"/>
    </location>
</feature>
<gene>
    <name evidence="14" type="ORF">DAPPUDRAFT_319280</name>
</gene>
<evidence type="ECO:0000256" key="3">
    <source>
        <dbReference type="ARBA" id="ARBA00022475"/>
    </source>
</evidence>
<organism evidence="14 15">
    <name type="scientific">Daphnia pulex</name>
    <name type="common">Water flea</name>
    <dbReference type="NCBI Taxonomy" id="6669"/>
    <lineage>
        <taxon>Eukaryota</taxon>
        <taxon>Metazoa</taxon>
        <taxon>Ecdysozoa</taxon>
        <taxon>Arthropoda</taxon>
        <taxon>Crustacea</taxon>
        <taxon>Branchiopoda</taxon>
        <taxon>Diplostraca</taxon>
        <taxon>Cladocera</taxon>
        <taxon>Anomopoda</taxon>
        <taxon>Daphniidae</taxon>
        <taxon>Daphnia</taxon>
    </lineage>
</organism>
<keyword evidence="10" id="KW-0807">Transducer</keyword>
<accession>E9GL85</accession>
<dbReference type="GO" id="GO:0005886">
    <property type="term" value="C:plasma membrane"/>
    <property type="evidence" value="ECO:0000318"/>
    <property type="project" value="GO_Central"/>
</dbReference>
<dbReference type="InterPro" id="IPR017452">
    <property type="entry name" value="GPCR_Rhodpsn_7TM"/>
</dbReference>
<dbReference type="Pfam" id="PF00001">
    <property type="entry name" value="7tm_1"/>
    <property type="match status" value="1"/>
</dbReference>
<evidence type="ECO:0000256" key="4">
    <source>
        <dbReference type="ARBA" id="ARBA00022692"/>
    </source>
</evidence>
<dbReference type="HOGENOM" id="CLU_055342_1_0_1"/>
<dbReference type="CDD" id="cd00637">
    <property type="entry name" value="7tm_classA_rhodopsin-like"/>
    <property type="match status" value="1"/>
</dbReference>
<dbReference type="GO" id="GO:0001973">
    <property type="term" value="P:G protein-coupled adenosine receptor signaling pathway"/>
    <property type="evidence" value="ECO:0000318"/>
    <property type="project" value="GO_Central"/>
</dbReference>
<dbReference type="Gene3D" id="1.20.1070.10">
    <property type="entry name" value="Rhodopsin 7-helix transmembrane proteins"/>
    <property type="match status" value="1"/>
</dbReference>
<evidence type="ECO:0000259" key="13">
    <source>
        <dbReference type="PROSITE" id="PS50262"/>
    </source>
</evidence>
<evidence type="ECO:0000256" key="10">
    <source>
        <dbReference type="ARBA" id="ARBA00023224"/>
    </source>
</evidence>
<feature type="domain" description="G-protein coupled receptors family 1 profile" evidence="13">
    <location>
        <begin position="71"/>
        <end position="399"/>
    </location>
</feature>
<evidence type="ECO:0000256" key="1">
    <source>
        <dbReference type="ARBA" id="ARBA00004651"/>
    </source>
</evidence>
<dbReference type="PROSITE" id="PS50262">
    <property type="entry name" value="G_PROTEIN_RECEP_F1_2"/>
    <property type="match status" value="1"/>
</dbReference>
<feature type="compositionally biased region" description="Polar residues" evidence="11">
    <location>
        <begin position="1"/>
        <end position="22"/>
    </location>
</feature>
<dbReference type="KEGG" id="dpx:DAPPUDRAFT_319280"/>
<keyword evidence="7 12" id="KW-0472">Membrane</keyword>
<keyword evidence="6" id="KW-0297">G-protein coupled receptor</keyword>
<evidence type="ECO:0000313" key="14">
    <source>
        <dbReference type="EMBL" id="EFX79837.1"/>
    </source>
</evidence>
<keyword evidence="8" id="KW-0675">Receptor</keyword>
<evidence type="ECO:0000256" key="6">
    <source>
        <dbReference type="ARBA" id="ARBA00023040"/>
    </source>
</evidence>
<evidence type="ECO:0000313" key="15">
    <source>
        <dbReference type="Proteomes" id="UP000000305"/>
    </source>
</evidence>
<evidence type="ECO:0000256" key="12">
    <source>
        <dbReference type="SAM" id="Phobius"/>
    </source>
</evidence>
<evidence type="ECO:0000256" key="2">
    <source>
        <dbReference type="ARBA" id="ARBA00010663"/>
    </source>
</evidence>
<dbReference type="OrthoDB" id="6349158at2759"/>
<dbReference type="InParanoid" id="E9GL85"/>
<evidence type="ECO:0000256" key="5">
    <source>
        <dbReference type="ARBA" id="ARBA00022989"/>
    </source>
</evidence>
<evidence type="ECO:0000256" key="8">
    <source>
        <dbReference type="ARBA" id="ARBA00023170"/>
    </source>
</evidence>
<feature type="transmembrane region" description="Helical" evidence="12">
    <location>
        <begin position="93"/>
        <end position="115"/>
    </location>
</feature>
<feature type="transmembrane region" description="Helical" evidence="12">
    <location>
        <begin position="166"/>
        <end position="188"/>
    </location>
</feature>
<evidence type="ECO:0000256" key="11">
    <source>
        <dbReference type="SAM" id="MobiDB-lite"/>
    </source>
</evidence>
<dbReference type="SUPFAM" id="SSF81321">
    <property type="entry name" value="Family A G protein-coupled receptor-like"/>
    <property type="match status" value="1"/>
</dbReference>
<dbReference type="PANTHER" id="PTHR24246:SF27">
    <property type="entry name" value="ADENOSINE RECEPTOR, ISOFORM A"/>
    <property type="match status" value="1"/>
</dbReference>
<comment type="similarity">
    <text evidence="2">Belongs to the G-protein coupled receptor 1 family.</text>
</comment>
<proteinExistence type="inferred from homology"/>
<dbReference type="AlphaFoldDB" id="E9GL85"/>
<dbReference type="PANTHER" id="PTHR24246">
    <property type="entry name" value="OLFACTORY RECEPTOR AND ADENOSINE RECEPTOR"/>
    <property type="match status" value="1"/>
</dbReference>
<evidence type="ECO:0000256" key="7">
    <source>
        <dbReference type="ARBA" id="ARBA00023136"/>
    </source>
</evidence>
<dbReference type="GO" id="GO:0007189">
    <property type="term" value="P:adenylate cyclase-activating G protein-coupled receptor signaling pathway"/>
    <property type="evidence" value="ECO:0000318"/>
    <property type="project" value="GO_Central"/>
</dbReference>
<reference evidence="14 15" key="1">
    <citation type="journal article" date="2011" name="Science">
        <title>The ecoresponsive genome of Daphnia pulex.</title>
        <authorList>
            <person name="Colbourne J.K."/>
            <person name="Pfrender M.E."/>
            <person name="Gilbert D."/>
            <person name="Thomas W.K."/>
            <person name="Tucker A."/>
            <person name="Oakley T.H."/>
            <person name="Tokishita S."/>
            <person name="Aerts A."/>
            <person name="Arnold G.J."/>
            <person name="Basu M.K."/>
            <person name="Bauer D.J."/>
            <person name="Caceres C.E."/>
            <person name="Carmel L."/>
            <person name="Casola C."/>
            <person name="Choi J.H."/>
            <person name="Detter J.C."/>
            <person name="Dong Q."/>
            <person name="Dusheyko S."/>
            <person name="Eads B.D."/>
            <person name="Frohlich T."/>
            <person name="Geiler-Samerotte K.A."/>
            <person name="Gerlach D."/>
            <person name="Hatcher P."/>
            <person name="Jogdeo S."/>
            <person name="Krijgsveld J."/>
            <person name="Kriventseva E.V."/>
            <person name="Kultz D."/>
            <person name="Laforsch C."/>
            <person name="Lindquist E."/>
            <person name="Lopez J."/>
            <person name="Manak J.R."/>
            <person name="Muller J."/>
            <person name="Pangilinan J."/>
            <person name="Patwardhan R.P."/>
            <person name="Pitluck S."/>
            <person name="Pritham E.J."/>
            <person name="Rechtsteiner A."/>
            <person name="Rho M."/>
            <person name="Rogozin I.B."/>
            <person name="Sakarya O."/>
            <person name="Salamov A."/>
            <person name="Schaack S."/>
            <person name="Shapiro H."/>
            <person name="Shiga Y."/>
            <person name="Skalitzky C."/>
            <person name="Smith Z."/>
            <person name="Souvorov A."/>
            <person name="Sung W."/>
            <person name="Tang Z."/>
            <person name="Tsuchiya D."/>
            <person name="Tu H."/>
            <person name="Vos H."/>
            <person name="Wang M."/>
            <person name="Wolf Y.I."/>
            <person name="Yamagata H."/>
            <person name="Yamada T."/>
            <person name="Ye Y."/>
            <person name="Shaw J.R."/>
            <person name="Andrews J."/>
            <person name="Crease T.J."/>
            <person name="Tang H."/>
            <person name="Lucas S.M."/>
            <person name="Robertson H.M."/>
            <person name="Bork P."/>
            <person name="Koonin E.V."/>
            <person name="Zdobnov E.M."/>
            <person name="Grigoriev I.V."/>
            <person name="Lynch M."/>
            <person name="Boore J.L."/>
        </authorList>
    </citation>
    <scope>NUCLEOTIDE SEQUENCE [LARGE SCALE GENOMIC DNA]</scope>
</reference>
<feature type="transmembrane region" description="Helical" evidence="12">
    <location>
        <begin position="62"/>
        <end position="81"/>
    </location>
</feature>
<sequence>MNSTGDIFTGNNNQVIENGSVENSDRNNESNSTLAETANNIHNPLNGSFPIEMDLFRSTCHLLLVSTGVPLNLFIAVIIMAYKRLHNKPRNVLWLGVTCFNLLTLLTILIEFVAYHTQNNVVCLVFVSVTGVAYTSILFNLLLALIDRYAAIVHPIWHRQNVTVRWVVIGQSIGFVLIVVVIKFPFIAQLAPPYCGYYPVHAKLIAVTNFSLFLSCIVAQMTVYFKTRQYFNSSRRDGSEATVTFVLSAMQRQQQQRAIAANNSCSTPSNNSQPSRLPSAEAVVNINSPSANSAGDRNLIDSSSAVIVGSGNGGQQMVRLRRHQSIGGNRQMEVEATWSLLSGVFSLLLFTSPTLVLGFVEWGCRMSYGEGRCPPVIGIIMFYARELLLGHLVYNPVMYMIRNREFSSTVREKIRFTLRSR</sequence>
<protein>
    <recommendedName>
        <fullName evidence="13">G-protein coupled receptors family 1 profile domain-containing protein</fullName>
    </recommendedName>
</protein>
<keyword evidence="15" id="KW-1185">Reference proteome</keyword>
<feature type="region of interest" description="Disordered" evidence="11">
    <location>
        <begin position="1"/>
        <end position="32"/>
    </location>
</feature>
<comment type="subcellular location">
    <subcellularLocation>
        <location evidence="1">Cell membrane</location>
        <topology evidence="1">Multi-pass membrane protein</topology>
    </subcellularLocation>
</comment>
<dbReference type="PRINTS" id="PR00237">
    <property type="entry name" value="GPCRRHODOPSN"/>
</dbReference>
<name>E9GL85_DAPPU</name>